<evidence type="ECO:0000256" key="3">
    <source>
        <dbReference type="ARBA" id="ARBA00022989"/>
    </source>
</evidence>
<feature type="transmembrane region" description="Helical" evidence="5">
    <location>
        <begin position="133"/>
        <end position="153"/>
    </location>
</feature>
<evidence type="ECO:0000256" key="4">
    <source>
        <dbReference type="ARBA" id="ARBA00023136"/>
    </source>
</evidence>
<feature type="transmembrane region" description="Helical" evidence="5">
    <location>
        <begin position="192"/>
        <end position="211"/>
    </location>
</feature>
<keyword evidence="3 5" id="KW-1133">Transmembrane helix</keyword>
<evidence type="ECO:0000256" key="1">
    <source>
        <dbReference type="ARBA" id="ARBA00004141"/>
    </source>
</evidence>
<sequence length="243" mass="24377">MSSIGQASLLVSIPVVAAGVGSTVAVLRPPSPRVVAGVQHFAAGVVIAALVGEVLPDLREEGNQGWAVVGFAAGVALMLGLAAYGRRADERRARVATRAAAVAPVSLLAAVAVDLLVDGALVGLGSTMGGTQGLIITAALTIEVLFLGLSVAGELTQLGMSRARATAICWALGLLTAVGGLGAVILLDGASAAVLATVLAFGAAALLYLAVEELLVEAHEERETTLLSALFFVGFLLVYALSQ</sequence>
<gene>
    <name evidence="6" type="ORF">FB554_2922</name>
</gene>
<evidence type="ECO:0000313" key="7">
    <source>
        <dbReference type="Proteomes" id="UP000318336"/>
    </source>
</evidence>
<dbReference type="Proteomes" id="UP000318336">
    <property type="component" value="Unassembled WGS sequence"/>
</dbReference>
<feature type="transmembrane region" description="Helical" evidence="5">
    <location>
        <begin position="95"/>
        <end position="113"/>
    </location>
</feature>
<dbReference type="GO" id="GO:0046873">
    <property type="term" value="F:metal ion transmembrane transporter activity"/>
    <property type="evidence" value="ECO:0007669"/>
    <property type="project" value="InterPro"/>
</dbReference>
<feature type="transmembrane region" description="Helical" evidence="5">
    <location>
        <begin position="34"/>
        <end position="52"/>
    </location>
</feature>
<dbReference type="AlphaFoldDB" id="A0A542XFZ1"/>
<dbReference type="InterPro" id="IPR003689">
    <property type="entry name" value="ZIP"/>
</dbReference>
<comment type="subcellular location">
    <subcellularLocation>
        <location evidence="1">Membrane</location>
        <topology evidence="1">Multi-pass membrane protein</topology>
    </subcellularLocation>
</comment>
<keyword evidence="2 5" id="KW-0812">Transmembrane</keyword>
<evidence type="ECO:0000256" key="2">
    <source>
        <dbReference type="ARBA" id="ARBA00022692"/>
    </source>
</evidence>
<dbReference type="GO" id="GO:0016020">
    <property type="term" value="C:membrane"/>
    <property type="evidence" value="ECO:0007669"/>
    <property type="project" value="UniProtKB-SubCell"/>
</dbReference>
<name>A0A542XFZ1_9MICO</name>
<evidence type="ECO:0000256" key="5">
    <source>
        <dbReference type="SAM" id="Phobius"/>
    </source>
</evidence>
<comment type="caution">
    <text evidence="6">The sequence shown here is derived from an EMBL/GenBank/DDBJ whole genome shotgun (WGS) entry which is preliminary data.</text>
</comment>
<dbReference type="RefSeq" id="WP_142007104.1">
    <property type="nucleotide sequence ID" value="NZ_CAJTBP010000001.1"/>
</dbReference>
<keyword evidence="4 5" id="KW-0472">Membrane</keyword>
<dbReference type="EMBL" id="VFOK01000001">
    <property type="protein sequence ID" value="TQL34743.1"/>
    <property type="molecule type" value="Genomic_DNA"/>
</dbReference>
<dbReference type="OrthoDB" id="1145132at2"/>
<keyword evidence="7" id="KW-1185">Reference proteome</keyword>
<feature type="transmembrane region" description="Helical" evidence="5">
    <location>
        <begin position="64"/>
        <end position="83"/>
    </location>
</feature>
<feature type="transmembrane region" description="Helical" evidence="5">
    <location>
        <begin position="223"/>
        <end position="242"/>
    </location>
</feature>
<reference evidence="6 7" key="1">
    <citation type="submission" date="2019-06" db="EMBL/GenBank/DDBJ databases">
        <title>Sequencing the genomes of 1000 actinobacteria strains.</title>
        <authorList>
            <person name="Klenk H.-P."/>
        </authorList>
    </citation>
    <scope>NUCLEOTIDE SEQUENCE [LARGE SCALE GENOMIC DNA]</scope>
    <source>
        <strain evidence="6 7">DSM 24617</strain>
    </source>
</reference>
<feature type="transmembrane region" description="Helical" evidence="5">
    <location>
        <begin position="165"/>
        <end position="186"/>
    </location>
</feature>
<evidence type="ECO:0000313" key="6">
    <source>
        <dbReference type="EMBL" id="TQL34743.1"/>
    </source>
</evidence>
<accession>A0A542XFZ1</accession>
<organism evidence="6 7">
    <name type="scientific">Barrientosiimonas humi</name>
    <dbReference type="NCBI Taxonomy" id="999931"/>
    <lineage>
        <taxon>Bacteria</taxon>
        <taxon>Bacillati</taxon>
        <taxon>Actinomycetota</taxon>
        <taxon>Actinomycetes</taxon>
        <taxon>Micrococcales</taxon>
        <taxon>Dermacoccaceae</taxon>
        <taxon>Barrientosiimonas</taxon>
    </lineage>
</organism>
<protein>
    <submittedName>
        <fullName evidence="6">ZIP family zinc transporter</fullName>
    </submittedName>
</protein>
<feature type="transmembrane region" description="Helical" evidence="5">
    <location>
        <begin position="6"/>
        <end position="27"/>
    </location>
</feature>
<dbReference type="Pfam" id="PF02535">
    <property type="entry name" value="Zip"/>
    <property type="match status" value="1"/>
</dbReference>
<proteinExistence type="predicted"/>